<dbReference type="InterPro" id="IPR002347">
    <property type="entry name" value="SDR_fam"/>
</dbReference>
<dbReference type="EMBL" id="BARS01022962">
    <property type="protein sequence ID" value="GAG06041.1"/>
    <property type="molecule type" value="Genomic_DNA"/>
</dbReference>
<organism evidence="2">
    <name type="scientific">marine sediment metagenome</name>
    <dbReference type="NCBI Taxonomy" id="412755"/>
    <lineage>
        <taxon>unclassified sequences</taxon>
        <taxon>metagenomes</taxon>
        <taxon>ecological metagenomes</taxon>
    </lineage>
</organism>
<gene>
    <name evidence="2" type="ORF">S01H1_36634</name>
</gene>
<dbReference type="PRINTS" id="PR00081">
    <property type="entry name" value="GDHRDH"/>
</dbReference>
<dbReference type="PANTHER" id="PTHR43639:SF9">
    <property type="entry name" value="BLL5898 PROTEIN"/>
    <property type="match status" value="1"/>
</dbReference>
<comment type="caution">
    <text evidence="2">The sequence shown here is derived from an EMBL/GenBank/DDBJ whole genome shotgun (WGS) entry which is preliminary data.</text>
</comment>
<proteinExistence type="predicted"/>
<reference evidence="2" key="1">
    <citation type="journal article" date="2014" name="Front. Microbiol.">
        <title>High frequency of phylogenetically diverse reductive dehalogenase-homologous genes in deep subseafloor sedimentary metagenomes.</title>
        <authorList>
            <person name="Kawai M."/>
            <person name="Futagami T."/>
            <person name="Toyoda A."/>
            <person name="Takaki Y."/>
            <person name="Nishi S."/>
            <person name="Hori S."/>
            <person name="Arai W."/>
            <person name="Tsubouchi T."/>
            <person name="Morono Y."/>
            <person name="Uchiyama I."/>
            <person name="Ito T."/>
            <person name="Fujiyama A."/>
            <person name="Inagaki F."/>
            <person name="Takami H."/>
        </authorList>
    </citation>
    <scope>NUCLEOTIDE SEQUENCE</scope>
    <source>
        <strain evidence="2">Expedition CK06-06</strain>
    </source>
</reference>
<dbReference type="CDD" id="cd05233">
    <property type="entry name" value="SDR_c"/>
    <property type="match status" value="1"/>
</dbReference>
<evidence type="ECO:0000256" key="1">
    <source>
        <dbReference type="ARBA" id="ARBA00023002"/>
    </source>
</evidence>
<dbReference type="Pfam" id="PF13561">
    <property type="entry name" value="adh_short_C2"/>
    <property type="match status" value="1"/>
</dbReference>
<dbReference type="GO" id="GO:0016491">
    <property type="term" value="F:oxidoreductase activity"/>
    <property type="evidence" value="ECO:0007669"/>
    <property type="project" value="UniProtKB-KW"/>
</dbReference>
<dbReference type="PANTHER" id="PTHR43639">
    <property type="entry name" value="OXIDOREDUCTASE, SHORT-CHAIN DEHYDROGENASE/REDUCTASE FAMILY (AFU_ORTHOLOGUE AFUA_5G02870)"/>
    <property type="match status" value="1"/>
</dbReference>
<keyword evidence="1" id="KW-0560">Oxidoreductase</keyword>
<dbReference type="InterPro" id="IPR020904">
    <property type="entry name" value="Sc_DH/Rdtase_CS"/>
</dbReference>
<dbReference type="AlphaFoldDB" id="X0VZY8"/>
<protein>
    <recommendedName>
        <fullName evidence="3">SDR family oxidoreductase</fullName>
    </recommendedName>
</protein>
<sequence>DVLVNNAGSPVERTSIEECSVELWNRVLATNLTSAFLITRRAIPHLRASGNGAIVNTLSLSVQTGGANGAGPYAAAKGALQVMTRTLARELAPEVRTNAVMPGVIETRHHEVFSTPERMERYRKETPLGRNGQPDEVAAAIVFLASDAAGFLNGALIDINGGRYLR</sequence>
<dbReference type="PRINTS" id="PR00080">
    <property type="entry name" value="SDRFAMILY"/>
</dbReference>
<feature type="non-terminal residue" evidence="2">
    <location>
        <position position="1"/>
    </location>
</feature>
<accession>X0VZY8</accession>
<dbReference type="SUPFAM" id="SSF51735">
    <property type="entry name" value="NAD(P)-binding Rossmann-fold domains"/>
    <property type="match status" value="1"/>
</dbReference>
<name>X0VZY8_9ZZZZ</name>
<evidence type="ECO:0000313" key="2">
    <source>
        <dbReference type="EMBL" id="GAG06041.1"/>
    </source>
</evidence>
<dbReference type="Gene3D" id="3.40.50.720">
    <property type="entry name" value="NAD(P)-binding Rossmann-like Domain"/>
    <property type="match status" value="1"/>
</dbReference>
<dbReference type="InterPro" id="IPR036291">
    <property type="entry name" value="NAD(P)-bd_dom_sf"/>
</dbReference>
<dbReference type="PROSITE" id="PS00061">
    <property type="entry name" value="ADH_SHORT"/>
    <property type="match status" value="1"/>
</dbReference>
<evidence type="ECO:0008006" key="3">
    <source>
        <dbReference type="Google" id="ProtNLM"/>
    </source>
</evidence>